<evidence type="ECO:0000256" key="12">
    <source>
        <dbReference type="SAM" id="Phobius"/>
    </source>
</evidence>
<dbReference type="GO" id="GO:0005783">
    <property type="term" value="C:endoplasmic reticulum"/>
    <property type="evidence" value="ECO:0000318"/>
    <property type="project" value="GO_Central"/>
</dbReference>
<dbReference type="EnsemblPlants" id="KEH40663">
    <property type="protein sequence ID" value="KEH40663"/>
    <property type="gene ID" value="MTR_1g032950"/>
</dbReference>
<evidence type="ECO:0000313" key="13">
    <source>
        <dbReference type="EMBL" id="KEH40663.1"/>
    </source>
</evidence>
<dbReference type="InterPro" id="IPR001128">
    <property type="entry name" value="Cyt_P450"/>
</dbReference>
<evidence type="ECO:0000256" key="11">
    <source>
        <dbReference type="PIRSR" id="PIRSR602401-1"/>
    </source>
</evidence>
<keyword evidence="15" id="KW-1185">Reference proteome</keyword>
<dbReference type="SUPFAM" id="SSF48264">
    <property type="entry name" value="Cytochrome P450"/>
    <property type="match status" value="1"/>
</dbReference>
<evidence type="ECO:0000256" key="4">
    <source>
        <dbReference type="ARBA" id="ARBA00022617"/>
    </source>
</evidence>
<feature type="transmembrane region" description="Helical" evidence="12">
    <location>
        <begin position="6"/>
        <end position="25"/>
    </location>
</feature>
<dbReference type="GO" id="GO:0005506">
    <property type="term" value="F:iron ion binding"/>
    <property type="evidence" value="ECO:0007669"/>
    <property type="project" value="InterPro"/>
</dbReference>
<reference evidence="14" key="3">
    <citation type="submission" date="2015-04" db="UniProtKB">
        <authorList>
            <consortium name="EnsemblPlants"/>
        </authorList>
    </citation>
    <scope>IDENTIFICATION</scope>
    <source>
        <strain evidence="14">cv. Jemalong A17</strain>
    </source>
</reference>
<evidence type="ECO:0000256" key="1">
    <source>
        <dbReference type="ARBA" id="ARBA00001971"/>
    </source>
</evidence>
<dbReference type="InterPro" id="IPR002401">
    <property type="entry name" value="Cyt_P450_E_grp-I"/>
</dbReference>
<feature type="binding site" description="axial binding residue" evidence="11">
    <location>
        <position position="423"/>
    </location>
    <ligand>
        <name>heme</name>
        <dbReference type="ChEBI" id="CHEBI:30413"/>
    </ligand>
    <ligandPart>
        <name>Fe</name>
        <dbReference type="ChEBI" id="CHEBI:18248"/>
    </ligandPart>
</feature>
<dbReference type="EMBL" id="CM001217">
    <property type="protein sequence ID" value="KEH40663.1"/>
    <property type="molecule type" value="Genomic_DNA"/>
</dbReference>
<dbReference type="PRINTS" id="PR00463">
    <property type="entry name" value="EP450I"/>
</dbReference>
<dbReference type="GO" id="GO:0051777">
    <property type="term" value="F:ent-kaurenoic acid monooxygenase activity"/>
    <property type="evidence" value="ECO:0000318"/>
    <property type="project" value="GO_Central"/>
</dbReference>
<dbReference type="GO" id="GO:0020037">
    <property type="term" value="F:heme binding"/>
    <property type="evidence" value="ECO:0007669"/>
    <property type="project" value="InterPro"/>
</dbReference>
<sequence length="477" mass="55049">MEIEYWVWMCAILLASYFCLINFMWRLNEWYYNMKLKKKQYPLPPGHLGWPLIGNMLAFVKDFSSGHPDSFITNLVSKNGRTGIYKTHLFGSPSIIICEADMCRRVLLDYETFKIGYPKSTMEVIGFKSFWSSVEKEHKGLKRLVSALTMGHNTLEMYLPRIEDIVINSMEEISSMNHPVEFLKEMKSISFDIIISIIMGSYNKNILTKIENSFSDVFAALYCMPIDLPGFAFHKGLKARKKLVKLIQPIVEERRLMIKNGEKTKDKDLLDILLEARDEDGVVLAGVEEPAYGIMWSLIYLTKHPHILKKAKEEQEEIIKARPSTQKQLSYKEIKQMVYLSQVINEMLRVVGLNFALFREATKDVNMNGYIIPNGWKVLTWSRAIHHEPTYYSNPDEFNPSRWDDHKAKVGTFIPFGAGSMHCPASDLAKPEIFVFLHYFLLNYRLERVNPECPITCLPLSKPIDNCLSKVIKVSSA</sequence>
<keyword evidence="4 11" id="KW-0349">Heme</keyword>
<evidence type="ECO:0000256" key="3">
    <source>
        <dbReference type="ARBA" id="ARBA00010617"/>
    </source>
</evidence>
<dbReference type="InterPro" id="IPR036396">
    <property type="entry name" value="Cyt_P450_sf"/>
</dbReference>
<dbReference type="GO" id="GO:0048868">
    <property type="term" value="P:pollen tube development"/>
    <property type="evidence" value="ECO:0000318"/>
    <property type="project" value="GO_Central"/>
</dbReference>
<keyword evidence="8" id="KW-0560">Oxidoreductase</keyword>
<reference evidence="13 15" key="2">
    <citation type="journal article" date="2014" name="BMC Genomics">
        <title>An improved genome release (version Mt4.0) for the model legume Medicago truncatula.</title>
        <authorList>
            <person name="Tang H."/>
            <person name="Krishnakumar V."/>
            <person name="Bidwell S."/>
            <person name="Rosen B."/>
            <person name="Chan A."/>
            <person name="Zhou S."/>
            <person name="Gentzbittel L."/>
            <person name="Childs K.L."/>
            <person name="Yandell M."/>
            <person name="Gundlach H."/>
            <person name="Mayer K.F."/>
            <person name="Schwartz D.C."/>
            <person name="Town C.D."/>
        </authorList>
    </citation>
    <scope>GENOME REANNOTATION</scope>
    <source>
        <strain evidence="13">A17</strain>
        <strain evidence="14 15">cv. Jemalong A17</strain>
    </source>
</reference>
<reference evidence="13 15" key="1">
    <citation type="journal article" date="2011" name="Nature">
        <title>The Medicago genome provides insight into the evolution of rhizobial symbioses.</title>
        <authorList>
            <person name="Young N.D."/>
            <person name="Debelle F."/>
            <person name="Oldroyd G.E."/>
            <person name="Geurts R."/>
            <person name="Cannon S.B."/>
            <person name="Udvardi M.K."/>
            <person name="Benedito V.A."/>
            <person name="Mayer K.F."/>
            <person name="Gouzy J."/>
            <person name="Schoof H."/>
            <person name="Van de Peer Y."/>
            <person name="Proost S."/>
            <person name="Cook D.R."/>
            <person name="Meyers B.C."/>
            <person name="Spannagl M."/>
            <person name="Cheung F."/>
            <person name="De Mita S."/>
            <person name="Krishnakumar V."/>
            <person name="Gundlach H."/>
            <person name="Zhou S."/>
            <person name="Mudge J."/>
            <person name="Bharti A.K."/>
            <person name="Murray J.D."/>
            <person name="Naoumkina M.A."/>
            <person name="Rosen B."/>
            <person name="Silverstein K.A."/>
            <person name="Tang H."/>
            <person name="Rombauts S."/>
            <person name="Zhao P.X."/>
            <person name="Zhou P."/>
            <person name="Barbe V."/>
            <person name="Bardou P."/>
            <person name="Bechner M."/>
            <person name="Bellec A."/>
            <person name="Berger A."/>
            <person name="Berges H."/>
            <person name="Bidwell S."/>
            <person name="Bisseling T."/>
            <person name="Choisne N."/>
            <person name="Couloux A."/>
            <person name="Denny R."/>
            <person name="Deshpande S."/>
            <person name="Dai X."/>
            <person name="Doyle J.J."/>
            <person name="Dudez A.M."/>
            <person name="Farmer A.D."/>
            <person name="Fouteau S."/>
            <person name="Franken C."/>
            <person name="Gibelin C."/>
            <person name="Gish J."/>
            <person name="Goldstein S."/>
            <person name="Gonzalez A.J."/>
            <person name="Green P.J."/>
            <person name="Hallab A."/>
            <person name="Hartog M."/>
            <person name="Hua A."/>
            <person name="Humphray S.J."/>
            <person name="Jeong D.H."/>
            <person name="Jing Y."/>
            <person name="Jocker A."/>
            <person name="Kenton S.M."/>
            <person name="Kim D.J."/>
            <person name="Klee K."/>
            <person name="Lai H."/>
            <person name="Lang C."/>
            <person name="Lin S."/>
            <person name="Macmil S.L."/>
            <person name="Magdelenat G."/>
            <person name="Matthews L."/>
            <person name="McCorrison J."/>
            <person name="Monaghan E.L."/>
            <person name="Mun J.H."/>
            <person name="Najar F.Z."/>
            <person name="Nicholson C."/>
            <person name="Noirot C."/>
            <person name="O'Bleness M."/>
            <person name="Paule C.R."/>
            <person name="Poulain J."/>
            <person name="Prion F."/>
            <person name="Qin B."/>
            <person name="Qu C."/>
            <person name="Retzel E.F."/>
            <person name="Riddle C."/>
            <person name="Sallet E."/>
            <person name="Samain S."/>
            <person name="Samson N."/>
            <person name="Sanders I."/>
            <person name="Saurat O."/>
            <person name="Scarpelli C."/>
            <person name="Schiex T."/>
            <person name="Segurens B."/>
            <person name="Severin A.J."/>
            <person name="Sherrier D.J."/>
            <person name="Shi R."/>
            <person name="Sims S."/>
            <person name="Singer S.R."/>
            <person name="Sinharoy S."/>
            <person name="Sterck L."/>
            <person name="Viollet A."/>
            <person name="Wang B.B."/>
            <person name="Wang K."/>
            <person name="Wang M."/>
            <person name="Wang X."/>
            <person name="Warfsmann J."/>
            <person name="Weissenbach J."/>
            <person name="White D.D."/>
            <person name="White J.D."/>
            <person name="Wiley G.B."/>
            <person name="Wincker P."/>
            <person name="Xing Y."/>
            <person name="Yang L."/>
            <person name="Yao Z."/>
            <person name="Ying F."/>
            <person name="Zhai J."/>
            <person name="Zhou L."/>
            <person name="Zuber A."/>
            <person name="Denarie J."/>
            <person name="Dixon R.A."/>
            <person name="May G.D."/>
            <person name="Schwartz D.C."/>
            <person name="Rogers J."/>
            <person name="Quetier F."/>
            <person name="Town C.D."/>
            <person name="Roe B.A."/>
        </authorList>
    </citation>
    <scope>NUCLEOTIDE SEQUENCE [LARGE SCALE GENOMIC DNA]</scope>
    <source>
        <strain evidence="13">A17</strain>
        <strain evidence="14 15">cv. Jemalong A17</strain>
    </source>
</reference>
<evidence type="ECO:0000313" key="15">
    <source>
        <dbReference type="Proteomes" id="UP000002051"/>
    </source>
</evidence>
<accession>A0A072VGU7</accession>
<dbReference type="Gene3D" id="1.10.630.10">
    <property type="entry name" value="Cytochrome P450"/>
    <property type="match status" value="1"/>
</dbReference>
<comment type="similarity">
    <text evidence="3">Belongs to the cytochrome P450 family.</text>
</comment>
<organism evidence="13 15">
    <name type="scientific">Medicago truncatula</name>
    <name type="common">Barrel medic</name>
    <name type="synonym">Medicago tribuloides</name>
    <dbReference type="NCBI Taxonomy" id="3880"/>
    <lineage>
        <taxon>Eukaryota</taxon>
        <taxon>Viridiplantae</taxon>
        <taxon>Streptophyta</taxon>
        <taxon>Embryophyta</taxon>
        <taxon>Tracheophyta</taxon>
        <taxon>Spermatophyta</taxon>
        <taxon>Magnoliopsida</taxon>
        <taxon>eudicotyledons</taxon>
        <taxon>Gunneridae</taxon>
        <taxon>Pentapetalae</taxon>
        <taxon>rosids</taxon>
        <taxon>fabids</taxon>
        <taxon>Fabales</taxon>
        <taxon>Fabaceae</taxon>
        <taxon>Papilionoideae</taxon>
        <taxon>50 kb inversion clade</taxon>
        <taxon>NPAAA clade</taxon>
        <taxon>Hologalegina</taxon>
        <taxon>IRL clade</taxon>
        <taxon>Trifolieae</taxon>
        <taxon>Medicago</taxon>
    </lineage>
</organism>
<evidence type="ECO:0000256" key="8">
    <source>
        <dbReference type="ARBA" id="ARBA00023002"/>
    </source>
</evidence>
<evidence type="ECO:0000256" key="6">
    <source>
        <dbReference type="ARBA" id="ARBA00022723"/>
    </source>
</evidence>
<dbReference type="GO" id="GO:0016020">
    <property type="term" value="C:membrane"/>
    <property type="evidence" value="ECO:0007669"/>
    <property type="project" value="UniProtKB-SubCell"/>
</dbReference>
<evidence type="ECO:0000256" key="5">
    <source>
        <dbReference type="ARBA" id="ARBA00022692"/>
    </source>
</evidence>
<dbReference type="AlphaFoldDB" id="A0A072VGU7"/>
<dbReference type="HOGENOM" id="CLU_001570_15_5_1"/>
<protein>
    <submittedName>
        <fullName evidence="13">Cytochrome P450 family 88 protein</fullName>
    </submittedName>
</protein>
<keyword evidence="9 11" id="KW-0408">Iron</keyword>
<dbReference type="PANTHER" id="PTHR24286">
    <property type="entry name" value="CYTOCHROME P450 26"/>
    <property type="match status" value="1"/>
</dbReference>
<evidence type="ECO:0000256" key="7">
    <source>
        <dbReference type="ARBA" id="ARBA00022989"/>
    </source>
</evidence>
<evidence type="ECO:0000256" key="10">
    <source>
        <dbReference type="ARBA" id="ARBA00023136"/>
    </source>
</evidence>
<keyword evidence="5 12" id="KW-0812">Transmembrane</keyword>
<dbReference type="Pfam" id="PF00067">
    <property type="entry name" value="p450"/>
    <property type="match status" value="1"/>
</dbReference>
<proteinExistence type="inferred from homology"/>
<evidence type="ECO:0000256" key="2">
    <source>
        <dbReference type="ARBA" id="ARBA00004167"/>
    </source>
</evidence>
<evidence type="ECO:0000256" key="9">
    <source>
        <dbReference type="ARBA" id="ARBA00023004"/>
    </source>
</evidence>
<keyword evidence="10 12" id="KW-0472">Membrane</keyword>
<dbReference type="Proteomes" id="UP000002051">
    <property type="component" value="Unassembled WGS sequence"/>
</dbReference>
<dbReference type="PRINTS" id="PR00385">
    <property type="entry name" value="P450"/>
</dbReference>
<dbReference type="STRING" id="3880.A0A072VGU7"/>
<name>A0A072VGU7_MEDTR</name>
<keyword evidence="7 12" id="KW-1133">Transmembrane helix</keyword>
<evidence type="ECO:0000313" key="14">
    <source>
        <dbReference type="EnsemblPlants" id="KEH40663"/>
    </source>
</evidence>
<gene>
    <name evidence="13" type="ordered locus">MTR_1g032950</name>
</gene>
<dbReference type="PANTHER" id="PTHR24286:SF199">
    <property type="entry name" value="CYTOCHROME P450 88D6"/>
    <property type="match status" value="1"/>
</dbReference>
<comment type="cofactor">
    <cofactor evidence="1 11">
        <name>heme</name>
        <dbReference type="ChEBI" id="CHEBI:30413"/>
    </cofactor>
</comment>
<keyword evidence="6 11" id="KW-0479">Metal-binding</keyword>
<comment type="subcellular location">
    <subcellularLocation>
        <location evidence="2">Membrane</location>
        <topology evidence="2">Single-pass membrane protein</topology>
    </subcellularLocation>
</comment>